<keyword evidence="6 7" id="KW-0472">Membrane</keyword>
<dbReference type="eggNOG" id="COG2233">
    <property type="taxonomic scope" value="Bacteria"/>
</dbReference>
<feature type="transmembrane region" description="Helical" evidence="7">
    <location>
        <begin position="180"/>
        <end position="200"/>
    </location>
</feature>
<dbReference type="NCBIfam" id="TIGR00801">
    <property type="entry name" value="ncs2"/>
    <property type="match status" value="1"/>
</dbReference>
<evidence type="ECO:0000256" key="2">
    <source>
        <dbReference type="ARBA" id="ARBA00008821"/>
    </source>
</evidence>
<feature type="transmembrane region" description="Helical" evidence="7">
    <location>
        <begin position="83"/>
        <end position="102"/>
    </location>
</feature>
<sequence length="435" mass="46263">MNQPGFWNWKIILIGAQMLFVAFGAMVLMPLLTGLDPSVALFTAGLGTLLFQWITRRSIPVFLASSFVFVAPISHGIKQWGVPATMGALFCTAIVYVVLGALVKWRGPGFLHRLMPPVVTGPIIMVIGLSLAPTAVNFAMGLDGNGEMQMFPYANALLVSMVAMLTTLLVATLGHGLFRLLPILCGVLVGYLTALAMGMVDFTTVSQSSWLEVPAFIAPTFYWPAILFMVPVALAPAIEHVGDVLAISNVTGKDYIRKPGLHRTLTGDGVASMVAALFGGPPNTTYSEVTGAVMLTRVFNPVVMTWTAIFAIGLAFIGKFGQLLQSIPTPVMGGILILMFGSIASVGMNTLIKAQVDLHAQRNLVIVAVTLIFGIGGMVVGNGEFTLQGISLCGLVAVILNQVLPAAPDSADDLHQEQAFVDDLLDHAQGKKEQR</sequence>
<dbReference type="PANTHER" id="PTHR42810">
    <property type="entry name" value="PURINE PERMEASE C1399.01C-RELATED"/>
    <property type="match status" value="1"/>
</dbReference>
<reference evidence="8 9" key="1">
    <citation type="submission" date="2012-09" db="EMBL/GenBank/DDBJ databases">
        <title>Genome Sequence of alkane-degrading Bacterium Alcanivorax sp. 19-m-6.</title>
        <authorList>
            <person name="Lai Q."/>
            <person name="Shao Z."/>
        </authorList>
    </citation>
    <scope>NUCLEOTIDE SEQUENCE [LARGE SCALE GENOMIC DNA]</scope>
    <source>
        <strain evidence="8 9">19-m-6</strain>
    </source>
</reference>
<keyword evidence="9" id="KW-1185">Reference proteome</keyword>
<dbReference type="GO" id="GO:0042907">
    <property type="term" value="F:xanthine transmembrane transporter activity"/>
    <property type="evidence" value="ECO:0007669"/>
    <property type="project" value="TreeGrafter"/>
</dbReference>
<dbReference type="OrthoDB" id="9779092at2"/>
<proteinExistence type="inferred from homology"/>
<feature type="transmembrane region" description="Helical" evidence="7">
    <location>
        <begin position="153"/>
        <end position="173"/>
    </location>
</feature>
<accession>A0A095TPT6</accession>
<dbReference type="Proteomes" id="UP000029444">
    <property type="component" value="Unassembled WGS sequence"/>
</dbReference>
<keyword evidence="3" id="KW-0813">Transport</keyword>
<comment type="subcellular location">
    <subcellularLocation>
        <location evidence="1">Membrane</location>
        <topology evidence="1">Multi-pass membrane protein</topology>
    </subcellularLocation>
</comment>
<comment type="caution">
    <text evidence="8">The sequence shown here is derived from an EMBL/GenBank/DDBJ whole genome shotgun (WGS) entry which is preliminary data.</text>
</comment>
<evidence type="ECO:0000256" key="1">
    <source>
        <dbReference type="ARBA" id="ARBA00004141"/>
    </source>
</evidence>
<dbReference type="GO" id="GO:0005886">
    <property type="term" value="C:plasma membrane"/>
    <property type="evidence" value="ECO:0007669"/>
    <property type="project" value="TreeGrafter"/>
</dbReference>
<evidence type="ECO:0000313" key="9">
    <source>
        <dbReference type="Proteomes" id="UP000029444"/>
    </source>
</evidence>
<evidence type="ECO:0000256" key="3">
    <source>
        <dbReference type="ARBA" id="ARBA00022448"/>
    </source>
</evidence>
<evidence type="ECO:0000256" key="5">
    <source>
        <dbReference type="ARBA" id="ARBA00022989"/>
    </source>
</evidence>
<evidence type="ECO:0000256" key="6">
    <source>
        <dbReference type="ARBA" id="ARBA00023136"/>
    </source>
</evidence>
<dbReference type="STRING" id="1177154.Y5S_02168"/>
<dbReference type="EMBL" id="ARXV01000008">
    <property type="protein sequence ID" value="KGD64413.1"/>
    <property type="molecule type" value="Genomic_DNA"/>
</dbReference>
<feature type="transmembrane region" description="Helical" evidence="7">
    <location>
        <begin position="220"/>
        <end position="238"/>
    </location>
</feature>
<feature type="transmembrane region" description="Helical" evidence="7">
    <location>
        <begin position="114"/>
        <end position="133"/>
    </location>
</feature>
<organism evidence="8 9">
    <name type="scientific">Alcanivorax nanhaiticus</name>
    <dbReference type="NCBI Taxonomy" id="1177154"/>
    <lineage>
        <taxon>Bacteria</taxon>
        <taxon>Pseudomonadati</taxon>
        <taxon>Pseudomonadota</taxon>
        <taxon>Gammaproteobacteria</taxon>
        <taxon>Oceanospirillales</taxon>
        <taxon>Alcanivoracaceae</taxon>
        <taxon>Alcanivorax</taxon>
    </lineage>
</organism>
<name>A0A095TPT6_9GAMM</name>
<comment type="similarity">
    <text evidence="2">Belongs to the nucleobase:cation symporter-2 (NCS2) (TC 2.A.40) family.</text>
</comment>
<feature type="transmembrane region" description="Helical" evidence="7">
    <location>
        <begin position="38"/>
        <end position="54"/>
    </location>
</feature>
<evidence type="ECO:0000256" key="4">
    <source>
        <dbReference type="ARBA" id="ARBA00022692"/>
    </source>
</evidence>
<keyword evidence="5 7" id="KW-1133">Transmembrane helix</keyword>
<evidence type="ECO:0000256" key="7">
    <source>
        <dbReference type="SAM" id="Phobius"/>
    </source>
</evidence>
<dbReference type="RefSeq" id="WP_052041542.1">
    <property type="nucleotide sequence ID" value="NZ_ARXV01000008.1"/>
</dbReference>
<dbReference type="PANTHER" id="PTHR42810:SF2">
    <property type="entry name" value="PURINE PERMEASE C1399.01C-RELATED"/>
    <property type="match status" value="1"/>
</dbReference>
<gene>
    <name evidence="8" type="ORF">Y5S_02168</name>
</gene>
<dbReference type="PATRIC" id="fig|1177154.3.peg.2208"/>
<feature type="transmembrane region" description="Helical" evidence="7">
    <location>
        <begin position="298"/>
        <end position="318"/>
    </location>
</feature>
<feature type="transmembrane region" description="Helical" evidence="7">
    <location>
        <begin position="364"/>
        <end position="381"/>
    </location>
</feature>
<feature type="transmembrane region" description="Helical" evidence="7">
    <location>
        <begin position="61"/>
        <end position="77"/>
    </location>
</feature>
<dbReference type="Pfam" id="PF00860">
    <property type="entry name" value="Xan_ur_permease"/>
    <property type="match status" value="1"/>
</dbReference>
<keyword evidence="4 7" id="KW-0812">Transmembrane</keyword>
<dbReference type="InterPro" id="IPR006042">
    <property type="entry name" value="Xan_ur_permease"/>
</dbReference>
<dbReference type="PROSITE" id="PS01116">
    <property type="entry name" value="XANTH_URACIL_PERMASE"/>
    <property type="match status" value="1"/>
</dbReference>
<dbReference type="InterPro" id="IPR006043">
    <property type="entry name" value="NCS2"/>
</dbReference>
<feature type="transmembrane region" description="Helical" evidence="7">
    <location>
        <begin position="12"/>
        <end position="32"/>
    </location>
</feature>
<dbReference type="AlphaFoldDB" id="A0A095TPT6"/>
<feature type="transmembrane region" description="Helical" evidence="7">
    <location>
        <begin position="330"/>
        <end position="352"/>
    </location>
</feature>
<evidence type="ECO:0000313" key="8">
    <source>
        <dbReference type="EMBL" id="KGD64413.1"/>
    </source>
</evidence>
<protein>
    <submittedName>
        <fullName evidence="8">Uracil transporter</fullName>
    </submittedName>
</protein>